<dbReference type="HOGENOM" id="CLU_016902_11_4_6"/>
<evidence type="ECO:0000256" key="9">
    <source>
        <dbReference type="ARBA" id="ARBA00043049"/>
    </source>
</evidence>
<evidence type="ECO:0000259" key="10">
    <source>
        <dbReference type="Pfam" id="PF00849"/>
    </source>
</evidence>
<evidence type="ECO:0000313" key="11">
    <source>
        <dbReference type="EMBL" id="EAQ98067.1"/>
    </source>
</evidence>
<comment type="caution">
    <text evidence="11">The sequence shown here is derived from an EMBL/GenBank/DDBJ whole genome shotgun (WGS) entry which is preliminary data.</text>
</comment>
<accession>A4A6Z8</accession>
<dbReference type="InterPro" id="IPR006145">
    <property type="entry name" value="PsdUridine_synth_RsuA/RluA"/>
</dbReference>
<evidence type="ECO:0000256" key="2">
    <source>
        <dbReference type="ARBA" id="ARBA00023235"/>
    </source>
</evidence>
<dbReference type="AlphaFoldDB" id="A4A6Z8"/>
<dbReference type="RefSeq" id="WP_008292886.1">
    <property type="nucleotide sequence ID" value="NZ_CM002299.1"/>
</dbReference>
<evidence type="ECO:0000313" key="12">
    <source>
        <dbReference type="Proteomes" id="UP000019205"/>
    </source>
</evidence>
<evidence type="ECO:0000256" key="4">
    <source>
        <dbReference type="ARBA" id="ARBA00037670"/>
    </source>
</evidence>
<name>A4A6Z8_9GAMM</name>
<organism evidence="11 12">
    <name type="scientific">Congregibacter litoralis KT71</name>
    <dbReference type="NCBI Taxonomy" id="314285"/>
    <lineage>
        <taxon>Bacteria</taxon>
        <taxon>Pseudomonadati</taxon>
        <taxon>Pseudomonadota</taxon>
        <taxon>Gammaproteobacteria</taxon>
        <taxon>Cellvibrionales</taxon>
        <taxon>Halieaceae</taxon>
        <taxon>Congregibacter</taxon>
    </lineage>
</organism>
<dbReference type="EC" id="5.4.99.26" evidence="5"/>
<reference evidence="11 12" key="1">
    <citation type="journal article" date="2007" name="Proc. Natl. Acad. Sci. U.S.A.">
        <title>Characterization of a marine gammaproteobacterium capable of aerobic anoxygenic photosynthesis.</title>
        <authorList>
            <person name="Fuchs B.M."/>
            <person name="Spring S."/>
            <person name="Teeling H."/>
            <person name="Quast C."/>
            <person name="Wulf J."/>
            <person name="Schattenhofer M."/>
            <person name="Yan S."/>
            <person name="Ferriera S."/>
            <person name="Johnson J."/>
            <person name="Glockner F.O."/>
            <person name="Amann R."/>
        </authorList>
    </citation>
    <scope>NUCLEOTIDE SEQUENCE [LARGE SCALE GENOMIC DNA]</scope>
    <source>
        <strain evidence="11">KT71</strain>
    </source>
</reference>
<keyword evidence="1" id="KW-0819">tRNA processing</keyword>
<dbReference type="GO" id="GO:0008033">
    <property type="term" value="P:tRNA processing"/>
    <property type="evidence" value="ECO:0007669"/>
    <property type="project" value="UniProtKB-KW"/>
</dbReference>
<dbReference type="PANTHER" id="PTHR21600">
    <property type="entry name" value="MITOCHONDRIAL RNA PSEUDOURIDINE SYNTHASE"/>
    <property type="match status" value="1"/>
</dbReference>
<dbReference type="NCBIfam" id="NF008321">
    <property type="entry name" value="PRK11112.1"/>
    <property type="match status" value="1"/>
</dbReference>
<evidence type="ECO:0000256" key="1">
    <source>
        <dbReference type="ARBA" id="ARBA00022694"/>
    </source>
</evidence>
<comment type="function">
    <text evidence="4">Responsible for synthesis of pseudouridine from uracil-65 in transfer RNAs.</text>
</comment>
<dbReference type="GO" id="GO:0000455">
    <property type="term" value="P:enzyme-directed rRNA pseudouridine synthesis"/>
    <property type="evidence" value="ECO:0007669"/>
    <property type="project" value="TreeGrafter"/>
</dbReference>
<evidence type="ECO:0000256" key="7">
    <source>
        <dbReference type="ARBA" id="ARBA00041803"/>
    </source>
</evidence>
<feature type="domain" description="Pseudouridine synthase RsuA/RluA-like" evidence="10">
    <location>
        <begin position="16"/>
        <end position="176"/>
    </location>
</feature>
<dbReference type="PANTHER" id="PTHR21600:SF56">
    <property type="entry name" value="TRNA PSEUDOURIDINE SYNTHASE C"/>
    <property type="match status" value="1"/>
</dbReference>
<gene>
    <name evidence="11" type="ORF">KT71_02432</name>
</gene>
<dbReference type="Proteomes" id="UP000019205">
    <property type="component" value="Chromosome"/>
</dbReference>
<dbReference type="CDD" id="cd02563">
    <property type="entry name" value="PseudoU_synth_TruC"/>
    <property type="match status" value="1"/>
</dbReference>
<dbReference type="EMBL" id="AAOA02000002">
    <property type="protein sequence ID" value="EAQ98067.1"/>
    <property type="molecule type" value="Genomic_DNA"/>
</dbReference>
<protein>
    <recommendedName>
        <fullName evidence="6">tRNA pseudouridine synthase C</fullName>
        <ecNumber evidence="5">5.4.99.26</ecNumber>
    </recommendedName>
    <alternativeName>
        <fullName evidence="8">tRNA pseudouridine(65) synthase</fullName>
    </alternativeName>
    <alternativeName>
        <fullName evidence="9">tRNA pseudouridylate synthase C</fullName>
    </alternativeName>
    <alternativeName>
        <fullName evidence="7">tRNA-uridine isomerase C</fullName>
    </alternativeName>
</protein>
<proteinExistence type="predicted"/>
<evidence type="ECO:0000256" key="6">
    <source>
        <dbReference type="ARBA" id="ARBA00040675"/>
    </source>
</evidence>
<dbReference type="PROSITE" id="PS01129">
    <property type="entry name" value="PSI_RLU"/>
    <property type="match status" value="1"/>
</dbReference>
<dbReference type="InterPro" id="IPR006224">
    <property type="entry name" value="PsdUridine_synth_RluA-like_CS"/>
</dbReference>
<sequence>MHPDAERLEIIYRDSDLVVINKPPGLLVHRSKIDRQETRFALQLLRDQIGQHVFPVHRLDKPTSGLLVFALNPEMAKRLADQFARREVSKQYLAVVRGYAPGHGTIDHALTEKRDPIADKRANTSKAPQEALTHYRRLAQIEWPVAVDRYPQARYSLVELRPHTGRKHQLRRHMKHIGHPIIGDANHGKGVHNRFFAETLNCPRLLLACTGLSFDHRASGGSLSLRARPGVAFEGLLATFGWLKESGFNDGGALP</sequence>
<evidence type="ECO:0000256" key="3">
    <source>
        <dbReference type="ARBA" id="ARBA00036607"/>
    </source>
</evidence>
<evidence type="ECO:0000256" key="8">
    <source>
        <dbReference type="ARBA" id="ARBA00041975"/>
    </source>
</evidence>
<dbReference type="eggNOG" id="COG0564">
    <property type="taxonomic scope" value="Bacteria"/>
</dbReference>
<keyword evidence="12" id="KW-1185">Reference proteome</keyword>
<dbReference type="GO" id="GO:0003723">
    <property type="term" value="F:RNA binding"/>
    <property type="evidence" value="ECO:0007669"/>
    <property type="project" value="InterPro"/>
</dbReference>
<dbReference type="Pfam" id="PF00849">
    <property type="entry name" value="PseudoU_synth_2"/>
    <property type="match status" value="1"/>
</dbReference>
<evidence type="ECO:0000256" key="5">
    <source>
        <dbReference type="ARBA" id="ARBA00038943"/>
    </source>
</evidence>
<reference evidence="11 12" key="2">
    <citation type="journal article" date="2009" name="PLoS ONE">
        <title>The photosynthetic apparatus and its regulation in the aerobic gammaproteobacterium Congregibacter litoralis gen. nov., sp. nov.</title>
        <authorList>
            <person name="Spring S."/>
            <person name="Lunsdorf H."/>
            <person name="Fuchs B.M."/>
            <person name="Tindall B.J."/>
        </authorList>
    </citation>
    <scope>NUCLEOTIDE SEQUENCE [LARGE SCALE GENOMIC DNA]</scope>
    <source>
        <strain evidence="11">KT71</strain>
    </source>
</reference>
<dbReference type="InterPro" id="IPR020103">
    <property type="entry name" value="PsdUridine_synth_cat_dom_sf"/>
</dbReference>
<dbReference type="OrthoDB" id="9807829at2"/>
<dbReference type="SUPFAM" id="SSF55120">
    <property type="entry name" value="Pseudouridine synthase"/>
    <property type="match status" value="1"/>
</dbReference>
<dbReference type="InterPro" id="IPR050188">
    <property type="entry name" value="RluA_PseudoU_synthase"/>
</dbReference>
<dbReference type="Gene3D" id="3.30.2350.10">
    <property type="entry name" value="Pseudouridine synthase"/>
    <property type="match status" value="1"/>
</dbReference>
<dbReference type="GO" id="GO:0160149">
    <property type="term" value="F:tRNA pseudouridine(65) synthase activity"/>
    <property type="evidence" value="ECO:0007669"/>
    <property type="project" value="UniProtKB-EC"/>
</dbReference>
<keyword evidence="2 11" id="KW-0413">Isomerase</keyword>
<comment type="catalytic activity">
    <reaction evidence="3">
        <text>uridine(65) in tRNA = pseudouridine(65) in tRNA</text>
        <dbReference type="Rhea" id="RHEA:42536"/>
        <dbReference type="Rhea" id="RHEA-COMP:10103"/>
        <dbReference type="Rhea" id="RHEA-COMP:10104"/>
        <dbReference type="ChEBI" id="CHEBI:65314"/>
        <dbReference type="ChEBI" id="CHEBI:65315"/>
        <dbReference type="EC" id="5.4.99.26"/>
    </reaction>
</comment>
<dbReference type="STRING" id="314285.KT71_02432"/>